<protein>
    <submittedName>
        <fullName evidence="1">Uncharacterized protein</fullName>
    </submittedName>
</protein>
<proteinExistence type="predicted"/>
<accession>A0A382P872</accession>
<sequence length="64" mass="7351">MDCPPARRKFSTPVVSEKVLKDWTERGYDCQSFVDPPDQEWNNFVHGTNELVTVIEGQLEIKIG</sequence>
<feature type="non-terminal residue" evidence="1">
    <location>
        <position position="64"/>
    </location>
</feature>
<organism evidence="1">
    <name type="scientific">marine metagenome</name>
    <dbReference type="NCBI Taxonomy" id="408172"/>
    <lineage>
        <taxon>unclassified sequences</taxon>
        <taxon>metagenomes</taxon>
        <taxon>ecological metagenomes</taxon>
    </lineage>
</organism>
<gene>
    <name evidence="1" type="ORF">METZ01_LOCUS320966</name>
</gene>
<reference evidence="1" key="1">
    <citation type="submission" date="2018-05" db="EMBL/GenBank/DDBJ databases">
        <authorList>
            <person name="Lanie J.A."/>
            <person name="Ng W.-L."/>
            <person name="Kazmierczak K.M."/>
            <person name="Andrzejewski T.M."/>
            <person name="Davidsen T.M."/>
            <person name="Wayne K.J."/>
            <person name="Tettelin H."/>
            <person name="Glass J.I."/>
            <person name="Rusch D."/>
            <person name="Podicherti R."/>
            <person name="Tsui H.-C.T."/>
            <person name="Winkler M.E."/>
        </authorList>
    </citation>
    <scope>NUCLEOTIDE SEQUENCE</scope>
</reference>
<dbReference type="AlphaFoldDB" id="A0A382P872"/>
<evidence type="ECO:0000313" key="1">
    <source>
        <dbReference type="EMBL" id="SVC68112.1"/>
    </source>
</evidence>
<name>A0A382P872_9ZZZZ</name>
<dbReference type="EMBL" id="UINC01104732">
    <property type="protein sequence ID" value="SVC68112.1"/>
    <property type="molecule type" value="Genomic_DNA"/>
</dbReference>